<keyword evidence="2" id="KW-0479">Metal-binding</keyword>
<name>A0A512B2K9_9BACT</name>
<protein>
    <submittedName>
        <fullName evidence="4">Putative amidohydrolase</fullName>
    </submittedName>
</protein>
<dbReference type="Proteomes" id="UP000321532">
    <property type="component" value="Unassembled WGS sequence"/>
</dbReference>
<proteinExistence type="predicted"/>
<dbReference type="InterPro" id="IPR002933">
    <property type="entry name" value="Peptidase_M20"/>
</dbReference>
<organism evidence="4 5">
    <name type="scientific">Adhaeribacter aerolatus</name>
    <dbReference type="NCBI Taxonomy" id="670289"/>
    <lineage>
        <taxon>Bacteria</taxon>
        <taxon>Pseudomonadati</taxon>
        <taxon>Bacteroidota</taxon>
        <taxon>Cytophagia</taxon>
        <taxon>Cytophagales</taxon>
        <taxon>Hymenobacteraceae</taxon>
        <taxon>Adhaeribacter</taxon>
    </lineage>
</organism>
<dbReference type="GO" id="GO:0050118">
    <property type="term" value="F:N-acetyldiaminopimelate deacetylase activity"/>
    <property type="evidence" value="ECO:0007669"/>
    <property type="project" value="UniProtKB-ARBA"/>
</dbReference>
<dbReference type="PIRSF" id="PIRSF005962">
    <property type="entry name" value="Pept_M20D_amidohydro"/>
    <property type="match status" value="1"/>
</dbReference>
<dbReference type="SUPFAM" id="SSF53187">
    <property type="entry name" value="Zn-dependent exopeptidases"/>
    <property type="match status" value="1"/>
</dbReference>
<dbReference type="EMBL" id="BJYS01000032">
    <property type="protein sequence ID" value="GEO06190.1"/>
    <property type="molecule type" value="Genomic_DNA"/>
</dbReference>
<evidence type="ECO:0000256" key="1">
    <source>
        <dbReference type="ARBA" id="ARBA00022801"/>
    </source>
</evidence>
<gene>
    <name evidence="4" type="ORF">AAE02nite_38540</name>
</gene>
<dbReference type="SUPFAM" id="SSF55031">
    <property type="entry name" value="Bacterial exopeptidase dimerisation domain"/>
    <property type="match status" value="1"/>
</dbReference>
<feature type="binding site" evidence="2">
    <location>
        <position position="397"/>
    </location>
    <ligand>
        <name>Mn(2+)</name>
        <dbReference type="ChEBI" id="CHEBI:29035"/>
        <label>1</label>
    </ligand>
</feature>
<feature type="domain" description="Peptidase M20 dimerisation" evidence="3">
    <location>
        <begin position="206"/>
        <end position="297"/>
    </location>
</feature>
<dbReference type="InterPro" id="IPR011650">
    <property type="entry name" value="Peptidase_M20_dimer"/>
</dbReference>
<keyword evidence="1 4" id="KW-0378">Hydrolase</keyword>
<dbReference type="InterPro" id="IPR036264">
    <property type="entry name" value="Bact_exopeptidase_dim_dom"/>
</dbReference>
<evidence type="ECO:0000256" key="2">
    <source>
        <dbReference type="PIRSR" id="PIRSR005962-1"/>
    </source>
</evidence>
<dbReference type="GO" id="GO:0019877">
    <property type="term" value="P:diaminopimelate biosynthetic process"/>
    <property type="evidence" value="ECO:0007669"/>
    <property type="project" value="UniProtKB-ARBA"/>
</dbReference>
<dbReference type="Pfam" id="PF01546">
    <property type="entry name" value="Peptidase_M20"/>
    <property type="match status" value="1"/>
</dbReference>
<dbReference type="NCBIfam" id="TIGR01891">
    <property type="entry name" value="amidohydrolases"/>
    <property type="match status" value="1"/>
</dbReference>
<feature type="binding site" evidence="2">
    <location>
        <position position="121"/>
    </location>
    <ligand>
        <name>Mn(2+)</name>
        <dbReference type="ChEBI" id="CHEBI:29035"/>
        <label>2</label>
    </ligand>
</feature>
<keyword evidence="2" id="KW-0464">Manganese</keyword>
<evidence type="ECO:0000313" key="5">
    <source>
        <dbReference type="Proteomes" id="UP000321532"/>
    </source>
</evidence>
<evidence type="ECO:0000259" key="3">
    <source>
        <dbReference type="Pfam" id="PF07687"/>
    </source>
</evidence>
<comment type="caution">
    <text evidence="4">The sequence shown here is derived from an EMBL/GenBank/DDBJ whole genome shotgun (WGS) entry which is preliminary data.</text>
</comment>
<keyword evidence="5" id="KW-1185">Reference proteome</keyword>
<dbReference type="PANTHER" id="PTHR11014">
    <property type="entry name" value="PEPTIDASE M20 FAMILY MEMBER"/>
    <property type="match status" value="1"/>
</dbReference>
<dbReference type="FunFam" id="3.30.70.360:FF:000001">
    <property type="entry name" value="N-acetyldiaminopimelate deacetylase"/>
    <property type="match status" value="1"/>
</dbReference>
<reference evidence="4 5" key="1">
    <citation type="submission" date="2019-07" db="EMBL/GenBank/DDBJ databases">
        <title>Whole genome shotgun sequence of Adhaeribacter aerolatus NBRC 106133.</title>
        <authorList>
            <person name="Hosoyama A."/>
            <person name="Uohara A."/>
            <person name="Ohji S."/>
            <person name="Ichikawa N."/>
        </authorList>
    </citation>
    <scope>NUCLEOTIDE SEQUENCE [LARGE SCALE GENOMIC DNA]</scope>
    <source>
        <strain evidence="4 5">NBRC 106133</strain>
    </source>
</reference>
<accession>A0A512B2K9</accession>
<dbReference type="Gene3D" id="3.40.630.10">
    <property type="entry name" value="Zn peptidases"/>
    <property type="match status" value="1"/>
</dbReference>
<dbReference type="GO" id="GO:0046872">
    <property type="term" value="F:metal ion binding"/>
    <property type="evidence" value="ECO:0007669"/>
    <property type="project" value="UniProtKB-KW"/>
</dbReference>
<feature type="binding site" evidence="2">
    <location>
        <position position="119"/>
    </location>
    <ligand>
        <name>Mn(2+)</name>
        <dbReference type="ChEBI" id="CHEBI:29035"/>
        <label>2</label>
    </ligand>
</feature>
<dbReference type="Pfam" id="PF07687">
    <property type="entry name" value="M20_dimer"/>
    <property type="match status" value="1"/>
</dbReference>
<sequence length="427" mass="45926">MVAAQSPAPDKAFVQFIQSAYPDLAKLYQHLHEHPELSFQEKNTSARMAAELKSLGYAVTQNIGGYGIVGVLKNGSGPTVLIRTDLDALPILEETGLPYASKALGKSDDGKDVPVMQACGHDVHMTVFTGVAKTLAQFKNNWKGTLVLIGQPAEERSGGAKAMLQEGLFTKFPKPDYVVALHTNASIPAGQVGYTEGNIMANVDAVDITVRGIGGHGAVPDKAKDPVVLASQLVMALQTIVSRETSPFQPAVVTVGSIHGGTSFNVIPDEVKLQLTLRSYSDEVRNNTIASIKRMCDGLGREAGLPENRLPLVTVRDQFTPFTYNDIPLTRRLTASFKRVLGPDKVVETPPSMVGEDFSFYGRTEAKIPVCMFWLGTVDPKKIAESKAKGAELPGLHSSKFAPLPEPTIKTGVLAMSTAVLDLFNRK</sequence>
<feature type="binding site" evidence="2">
    <location>
        <position position="182"/>
    </location>
    <ligand>
        <name>Mn(2+)</name>
        <dbReference type="ChEBI" id="CHEBI:29035"/>
        <label>2</label>
    </ligand>
</feature>
<evidence type="ECO:0000313" key="4">
    <source>
        <dbReference type="EMBL" id="GEO06190.1"/>
    </source>
</evidence>
<feature type="binding site" evidence="2">
    <location>
        <position position="155"/>
    </location>
    <ligand>
        <name>Mn(2+)</name>
        <dbReference type="ChEBI" id="CHEBI:29035"/>
        <label>2</label>
    </ligand>
</feature>
<dbReference type="Gene3D" id="3.30.70.360">
    <property type="match status" value="1"/>
</dbReference>
<comment type="cofactor">
    <cofactor evidence="2">
        <name>Mn(2+)</name>
        <dbReference type="ChEBI" id="CHEBI:29035"/>
    </cofactor>
    <text evidence="2">The Mn(2+) ion enhances activity.</text>
</comment>
<dbReference type="InterPro" id="IPR017439">
    <property type="entry name" value="Amidohydrolase"/>
</dbReference>
<dbReference type="AlphaFoldDB" id="A0A512B2K9"/>
<dbReference type="PANTHER" id="PTHR11014:SF63">
    <property type="entry name" value="METALLOPEPTIDASE, PUTATIVE (AFU_ORTHOLOGUE AFUA_6G09600)-RELATED"/>
    <property type="match status" value="1"/>
</dbReference>